<keyword evidence="7" id="KW-1185">Reference proteome</keyword>
<comment type="similarity">
    <text evidence="3">Belongs to the trans-sulfuration enzymes family. MetZ subfamily.</text>
</comment>
<dbReference type="NCBIfam" id="TIGR01325">
    <property type="entry name" value="O_suc_HS_sulf"/>
    <property type="match status" value="1"/>
</dbReference>
<dbReference type="SUPFAM" id="SSF53383">
    <property type="entry name" value="PLP-dependent transferases"/>
    <property type="match status" value="1"/>
</dbReference>
<dbReference type="InterPro" id="IPR054542">
    <property type="entry name" value="Cys_met_metab_PP"/>
</dbReference>
<dbReference type="PANTHER" id="PTHR11808">
    <property type="entry name" value="TRANS-SULFURATION ENZYME FAMILY MEMBER"/>
    <property type="match status" value="1"/>
</dbReference>
<evidence type="ECO:0000256" key="2">
    <source>
        <dbReference type="ARBA" id="ARBA00022898"/>
    </source>
</evidence>
<sequence length="396" mass="43067">MSNDLSWDRFGIQTQSIRAGQHRTPENEHSDPIFVTSSYVFDSAAQAQARFSGQEPGNIYSRFTNPTTRTFEERLAIMEGGERCIATASGMAAIMTLAMGLLKAGDHVVCSRAVFGNTVLLFRNYMAKFGVGVDFVALTDLDAWEQAIRPQTRFLFLETPSNPLTEIADIAALAALAHAHDALLVVDNVFCTPALQHPLALGADIVVHSATKYLDGQGRCVGGAIVGPRELLDKEVYPFLRTGGAAMSPFNAWVFLTGLETLNLRMQAHCDNALKLARWLETHPRVERVYYPGLASHPQHDLAAKQQRGGGGIVSFVVKGGQPAAWRVIDNTRLISITANLGDVKTTITHPATTTHGRLSPEERNEAGIDDGLVRISVGLENIEDIIADLERGLNP</sequence>
<dbReference type="CDD" id="cd00614">
    <property type="entry name" value="CGS_like"/>
    <property type="match status" value="1"/>
</dbReference>
<comment type="function">
    <text evidence="3">Catalyzes the formation of L-homocysteine from O-succinyl-L-homoserine (OSHS) and hydrogen sulfide.</text>
</comment>
<dbReference type="InterPro" id="IPR000277">
    <property type="entry name" value="Cys/Met-Metab_PyrdxlP-dep_enz"/>
</dbReference>
<dbReference type="InterPro" id="IPR015422">
    <property type="entry name" value="PyrdxlP-dep_Trfase_small"/>
</dbReference>
<evidence type="ECO:0000313" key="7">
    <source>
        <dbReference type="Proteomes" id="UP001321825"/>
    </source>
</evidence>
<keyword evidence="3" id="KW-0808">Transferase</keyword>
<dbReference type="HAMAP" id="MF_02056">
    <property type="entry name" value="MetZ"/>
    <property type="match status" value="1"/>
</dbReference>
<dbReference type="RefSeq" id="WP_317704320.1">
    <property type="nucleotide sequence ID" value="NZ_AP024714.1"/>
</dbReference>
<dbReference type="PIRSF" id="PIRSF001434">
    <property type="entry name" value="CGS"/>
    <property type="match status" value="1"/>
</dbReference>
<comment type="subunit">
    <text evidence="3">Homotetramer.</text>
</comment>
<dbReference type="GO" id="GO:0071268">
    <property type="term" value="P:homocysteine biosynthetic process"/>
    <property type="evidence" value="ECO:0007669"/>
    <property type="project" value="InterPro"/>
</dbReference>
<name>A0AAU9BZT9_9GAMM</name>
<keyword evidence="2 3" id="KW-0663">Pyridoxal phosphate</keyword>
<keyword evidence="3" id="KW-0486">Methionine biosynthesis</keyword>
<dbReference type="Proteomes" id="UP001321825">
    <property type="component" value="Chromosome"/>
</dbReference>
<proteinExistence type="inferred from homology"/>
<dbReference type="FunFam" id="3.90.1150.10:FF:000033">
    <property type="entry name" value="Cystathionine gamma-synthase"/>
    <property type="match status" value="1"/>
</dbReference>
<evidence type="ECO:0000256" key="3">
    <source>
        <dbReference type="HAMAP-Rule" id="MF_02056"/>
    </source>
</evidence>
<dbReference type="InterPro" id="IPR006234">
    <property type="entry name" value="O-succ-hSer_sulfhydrylase"/>
</dbReference>
<evidence type="ECO:0000256" key="5">
    <source>
        <dbReference type="RuleBase" id="RU362118"/>
    </source>
</evidence>
<dbReference type="GO" id="GO:0019346">
    <property type="term" value="P:transsulfuration"/>
    <property type="evidence" value="ECO:0007669"/>
    <property type="project" value="InterPro"/>
</dbReference>
<dbReference type="KEGG" id="mcau:MIT9_P1477"/>
<evidence type="ECO:0000256" key="1">
    <source>
        <dbReference type="ARBA" id="ARBA00001933"/>
    </source>
</evidence>
<dbReference type="EC" id="2.5.1.-" evidence="3"/>
<evidence type="ECO:0000256" key="4">
    <source>
        <dbReference type="PIRSR" id="PIRSR001434-2"/>
    </source>
</evidence>
<organism evidence="6 7">
    <name type="scientific">Methylomarinovum caldicuralii</name>
    <dbReference type="NCBI Taxonomy" id="438856"/>
    <lineage>
        <taxon>Bacteria</taxon>
        <taxon>Pseudomonadati</taxon>
        <taxon>Pseudomonadota</taxon>
        <taxon>Gammaproteobacteria</taxon>
        <taxon>Methylococcales</taxon>
        <taxon>Methylothermaceae</taxon>
        <taxon>Methylomarinovum</taxon>
    </lineage>
</organism>
<dbReference type="Gene3D" id="3.40.640.10">
    <property type="entry name" value="Type I PLP-dependent aspartate aminotransferase-like (Major domain)"/>
    <property type="match status" value="1"/>
</dbReference>
<dbReference type="PROSITE" id="PS00868">
    <property type="entry name" value="CYS_MET_METAB_PP"/>
    <property type="match status" value="1"/>
</dbReference>
<feature type="modified residue" description="N6-(pyridoxal phosphate)lysine" evidence="3 4">
    <location>
        <position position="212"/>
    </location>
</feature>
<keyword evidence="3" id="KW-0028">Amino-acid biosynthesis</keyword>
<dbReference type="EMBL" id="AP024714">
    <property type="protein sequence ID" value="BCX81895.1"/>
    <property type="molecule type" value="Genomic_DNA"/>
</dbReference>
<comment type="pathway">
    <text evidence="3">Amino-acid biosynthesis; L-methionine biosynthesis via de novo pathway; L-homocysteine from O-succinyl-L-homoserine: step 1/1.</text>
</comment>
<dbReference type="GO" id="GO:0016765">
    <property type="term" value="F:transferase activity, transferring alkyl or aryl (other than methyl) groups"/>
    <property type="evidence" value="ECO:0007669"/>
    <property type="project" value="UniProtKB-UniRule"/>
</dbReference>
<dbReference type="GO" id="GO:0005737">
    <property type="term" value="C:cytoplasm"/>
    <property type="evidence" value="ECO:0007669"/>
    <property type="project" value="TreeGrafter"/>
</dbReference>
<dbReference type="AlphaFoldDB" id="A0AAU9BZT9"/>
<dbReference type="GO" id="GO:0030170">
    <property type="term" value="F:pyridoxal phosphate binding"/>
    <property type="evidence" value="ECO:0007669"/>
    <property type="project" value="UniProtKB-UniRule"/>
</dbReference>
<dbReference type="GO" id="GO:0016846">
    <property type="term" value="F:carbon-sulfur lyase activity"/>
    <property type="evidence" value="ECO:0007669"/>
    <property type="project" value="TreeGrafter"/>
</dbReference>
<dbReference type="GO" id="GO:0071266">
    <property type="term" value="P:'de novo' L-methionine biosynthetic process"/>
    <property type="evidence" value="ECO:0007669"/>
    <property type="project" value="UniProtKB-UniRule"/>
</dbReference>
<accession>A0AAU9BZT9</accession>
<reference evidence="7" key="1">
    <citation type="journal article" date="2024" name="Int. J. Syst. Evol. Microbiol.">
        <title>Methylomarinovum tepidoasis sp. nov., a moderately thermophilic methanotroph of the family Methylothermaceae isolated from a deep-sea hydrothermal field.</title>
        <authorList>
            <person name="Hirayama H."/>
            <person name="Takaki Y."/>
            <person name="Abe M."/>
            <person name="Miyazaki M."/>
            <person name="Uematsu K."/>
            <person name="Matsui Y."/>
            <person name="Takai K."/>
        </authorList>
    </citation>
    <scope>NUCLEOTIDE SEQUENCE [LARGE SCALE GENOMIC DNA]</scope>
    <source>
        <strain evidence="7">IT-9</strain>
    </source>
</reference>
<dbReference type="InterPro" id="IPR015421">
    <property type="entry name" value="PyrdxlP-dep_Trfase_major"/>
</dbReference>
<dbReference type="NCBIfam" id="NF006003">
    <property type="entry name" value="PRK08133.1"/>
    <property type="match status" value="1"/>
</dbReference>
<protein>
    <recommendedName>
        <fullName evidence="3">O-succinylhomoserine sulfhydrylase</fullName>
        <shortName evidence="3">OSH sulfhydrylase</shortName>
        <shortName evidence="3">OSHS sulfhydrylase</shortName>
        <ecNumber evidence="3">2.5.1.-</ecNumber>
    </recommendedName>
</protein>
<dbReference type="Pfam" id="PF01053">
    <property type="entry name" value="Cys_Met_Meta_PP"/>
    <property type="match status" value="1"/>
</dbReference>
<gene>
    <name evidence="3" type="primary">metZ</name>
    <name evidence="6" type="ORF">MIT9_P1477</name>
</gene>
<dbReference type="PANTHER" id="PTHR11808:SF80">
    <property type="entry name" value="CYSTATHIONINE GAMMA-LYASE"/>
    <property type="match status" value="1"/>
</dbReference>
<dbReference type="Gene3D" id="3.90.1150.10">
    <property type="entry name" value="Aspartate Aminotransferase, domain 1"/>
    <property type="match status" value="1"/>
</dbReference>
<dbReference type="FunFam" id="3.40.640.10:FF:000046">
    <property type="entry name" value="Cystathionine gamma-lyase"/>
    <property type="match status" value="1"/>
</dbReference>
<comment type="cofactor">
    <cofactor evidence="1 3 5">
        <name>pyridoxal 5'-phosphate</name>
        <dbReference type="ChEBI" id="CHEBI:597326"/>
    </cofactor>
</comment>
<evidence type="ECO:0000313" key="6">
    <source>
        <dbReference type="EMBL" id="BCX81895.1"/>
    </source>
</evidence>
<comment type="catalytic activity">
    <reaction evidence="3">
        <text>O-succinyl-L-homoserine + hydrogen sulfide = L-homocysteine + succinate</text>
        <dbReference type="Rhea" id="RHEA:27826"/>
        <dbReference type="ChEBI" id="CHEBI:29919"/>
        <dbReference type="ChEBI" id="CHEBI:30031"/>
        <dbReference type="ChEBI" id="CHEBI:57661"/>
        <dbReference type="ChEBI" id="CHEBI:58199"/>
    </reaction>
</comment>
<dbReference type="InterPro" id="IPR015424">
    <property type="entry name" value="PyrdxlP-dep_Trfase"/>
</dbReference>